<keyword evidence="2" id="KW-1003">Cell membrane</keyword>
<comment type="caution">
    <text evidence="8">The sequence shown here is derived from an EMBL/GenBank/DDBJ whole genome shotgun (WGS) entry which is preliminary data.</text>
</comment>
<gene>
    <name evidence="8" type="ORF">DXN05_15200</name>
</gene>
<evidence type="ECO:0000256" key="3">
    <source>
        <dbReference type="ARBA" id="ARBA00022692"/>
    </source>
</evidence>
<evidence type="ECO:0000256" key="2">
    <source>
        <dbReference type="ARBA" id="ARBA00022475"/>
    </source>
</evidence>
<dbReference type="RefSeq" id="WP_116848121.1">
    <property type="nucleotide sequence ID" value="NZ_QTJU01000005.1"/>
</dbReference>
<keyword evidence="5 6" id="KW-0472">Membrane</keyword>
<comment type="subcellular location">
    <subcellularLocation>
        <location evidence="1">Cell membrane</location>
        <topology evidence="1">Multi-pass membrane protein</topology>
    </subcellularLocation>
</comment>
<evidence type="ECO:0000256" key="1">
    <source>
        <dbReference type="ARBA" id="ARBA00004651"/>
    </source>
</evidence>
<dbReference type="AlphaFoldDB" id="A0A3E1NHD9"/>
<evidence type="ECO:0000259" key="7">
    <source>
        <dbReference type="Pfam" id="PF13396"/>
    </source>
</evidence>
<dbReference type="InterPro" id="IPR027379">
    <property type="entry name" value="CLS_N"/>
</dbReference>
<dbReference type="Proteomes" id="UP000261284">
    <property type="component" value="Unassembled WGS sequence"/>
</dbReference>
<evidence type="ECO:0000256" key="4">
    <source>
        <dbReference type="ARBA" id="ARBA00022989"/>
    </source>
</evidence>
<proteinExistence type="predicted"/>
<keyword evidence="4 6" id="KW-1133">Transmembrane helix</keyword>
<name>A0A3E1NHD9_9BACT</name>
<feature type="transmembrane region" description="Helical" evidence="6">
    <location>
        <begin position="66"/>
        <end position="84"/>
    </location>
</feature>
<protein>
    <recommendedName>
        <fullName evidence="7">Cardiolipin synthase N-terminal domain-containing protein</fullName>
    </recommendedName>
</protein>
<keyword evidence="3 6" id="KW-0812">Transmembrane</keyword>
<feature type="transmembrane region" description="Helical" evidence="6">
    <location>
        <begin position="30"/>
        <end position="54"/>
    </location>
</feature>
<keyword evidence="9" id="KW-1185">Reference proteome</keyword>
<sequence length="91" mass="10503">MKNTFYYALLILGTAGMLTGFYAIDMDATWRYLLANSGIVLLTIFYIATVLRIYRDRDLLPARRTWLFTTLLLPVFGGILFLIMQQEEALD</sequence>
<dbReference type="GO" id="GO:0005886">
    <property type="term" value="C:plasma membrane"/>
    <property type="evidence" value="ECO:0007669"/>
    <property type="project" value="UniProtKB-SubCell"/>
</dbReference>
<dbReference type="Pfam" id="PF13396">
    <property type="entry name" value="PLDc_N"/>
    <property type="match status" value="1"/>
</dbReference>
<feature type="transmembrane region" description="Helical" evidence="6">
    <location>
        <begin position="5"/>
        <end position="24"/>
    </location>
</feature>
<evidence type="ECO:0000313" key="9">
    <source>
        <dbReference type="Proteomes" id="UP000261284"/>
    </source>
</evidence>
<accession>A0A3E1NHD9</accession>
<evidence type="ECO:0000313" key="8">
    <source>
        <dbReference type="EMBL" id="RFM27363.1"/>
    </source>
</evidence>
<reference evidence="8 9" key="1">
    <citation type="submission" date="2018-08" db="EMBL/GenBank/DDBJ databases">
        <title>Chitinophagaceae sp. K23C18032701, a novel bacterium isolated from forest soil.</title>
        <authorList>
            <person name="Wang C."/>
        </authorList>
    </citation>
    <scope>NUCLEOTIDE SEQUENCE [LARGE SCALE GENOMIC DNA]</scope>
    <source>
        <strain evidence="8 9">K23C18032701</strain>
    </source>
</reference>
<evidence type="ECO:0000256" key="5">
    <source>
        <dbReference type="ARBA" id="ARBA00023136"/>
    </source>
</evidence>
<feature type="domain" description="Cardiolipin synthase N-terminal" evidence="7">
    <location>
        <begin position="44"/>
        <end position="83"/>
    </location>
</feature>
<organism evidence="8 9">
    <name type="scientific">Deminuibacter soli</name>
    <dbReference type="NCBI Taxonomy" id="2291815"/>
    <lineage>
        <taxon>Bacteria</taxon>
        <taxon>Pseudomonadati</taxon>
        <taxon>Bacteroidota</taxon>
        <taxon>Chitinophagia</taxon>
        <taxon>Chitinophagales</taxon>
        <taxon>Chitinophagaceae</taxon>
        <taxon>Deminuibacter</taxon>
    </lineage>
</organism>
<dbReference type="EMBL" id="QTJU01000005">
    <property type="protein sequence ID" value="RFM27363.1"/>
    <property type="molecule type" value="Genomic_DNA"/>
</dbReference>
<evidence type="ECO:0000256" key="6">
    <source>
        <dbReference type="SAM" id="Phobius"/>
    </source>
</evidence>